<reference evidence="1 2" key="1">
    <citation type="submission" date="2016-12" db="EMBL/GenBank/DDBJ databases">
        <title>Genomic comparison of strains in the 'Actinomyces naeslundii' group.</title>
        <authorList>
            <person name="Mughal S.R."/>
            <person name="Do T."/>
            <person name="Gilbert S.C."/>
            <person name="Witherden E.A."/>
            <person name="Didelot X."/>
            <person name="Beighton D."/>
        </authorList>
    </citation>
    <scope>NUCLEOTIDE SEQUENCE [LARGE SCALE GENOMIC DNA]</scope>
    <source>
        <strain evidence="1 2">R21091</strain>
    </source>
</reference>
<comment type="caution">
    <text evidence="1">The sequence shown here is derived from an EMBL/GenBank/DDBJ whole genome shotgun (WGS) entry which is preliminary data.</text>
</comment>
<dbReference type="Proteomes" id="UP000186471">
    <property type="component" value="Unassembled WGS sequence"/>
</dbReference>
<proteinExistence type="predicted"/>
<dbReference type="AlphaFoldDB" id="A0A1Q8VGX0"/>
<organism evidence="1 2">
    <name type="scientific">Actinomyces oris</name>
    <dbReference type="NCBI Taxonomy" id="544580"/>
    <lineage>
        <taxon>Bacteria</taxon>
        <taxon>Bacillati</taxon>
        <taxon>Actinomycetota</taxon>
        <taxon>Actinomycetes</taxon>
        <taxon>Actinomycetales</taxon>
        <taxon>Actinomycetaceae</taxon>
        <taxon>Actinomyces</taxon>
    </lineage>
</organism>
<dbReference type="Gene3D" id="3.40.50.300">
    <property type="entry name" value="P-loop containing nucleotide triphosphate hydrolases"/>
    <property type="match status" value="1"/>
</dbReference>
<evidence type="ECO:0000313" key="2">
    <source>
        <dbReference type="Proteomes" id="UP000186471"/>
    </source>
</evidence>
<gene>
    <name evidence="1" type="ORF">BKH31_04630</name>
</gene>
<evidence type="ECO:0008006" key="3">
    <source>
        <dbReference type="Google" id="ProtNLM"/>
    </source>
</evidence>
<dbReference type="InterPro" id="IPR027417">
    <property type="entry name" value="P-loop_NTPase"/>
</dbReference>
<protein>
    <recommendedName>
        <fullName evidence="3">CobQ/CobB/MinD/ParA nucleotide binding domain-containing protein</fullName>
    </recommendedName>
</protein>
<dbReference type="SUPFAM" id="SSF52540">
    <property type="entry name" value="P-loop containing nucleoside triphosphate hydrolases"/>
    <property type="match status" value="1"/>
</dbReference>
<dbReference type="OrthoDB" id="5243870at2"/>
<accession>A0A1Q8VGX0</accession>
<dbReference type="EMBL" id="MSKK01000014">
    <property type="protein sequence ID" value="OLO47333.1"/>
    <property type="molecule type" value="Genomic_DNA"/>
</dbReference>
<dbReference type="RefSeq" id="WP_075411278.1">
    <property type="nucleotide sequence ID" value="NZ_MSKK01000014.1"/>
</dbReference>
<sequence>MLISIASAKGSPGASTSAHVLAAVWPRPVVLAELDPVGSDLVYRTHSREGIPLDSDRGVVSLAAATRRDPAAPLGDHLTVIEGDLPVLVGLSRPDQATAIGAGWAGLAASLRQHGDVIADVGRLSPGSPSLGVALASDIALVVVRPGVENYGHLRERLSWIAAETSRRSERVRLGVVLIAPWKARHEAGDLTRLLRGSGLETPVVGALAFDQSAADSLAGRRARPLGQTLLVRSARTVATALAGVGSSGGVA</sequence>
<evidence type="ECO:0000313" key="1">
    <source>
        <dbReference type="EMBL" id="OLO47333.1"/>
    </source>
</evidence>
<name>A0A1Q8VGX0_9ACTO</name>